<accession>A0A5B8S161</accession>
<evidence type="ECO:0000313" key="2">
    <source>
        <dbReference type="Proteomes" id="UP000321199"/>
    </source>
</evidence>
<dbReference type="EMBL" id="CP042344">
    <property type="protein sequence ID" value="QEA14257.1"/>
    <property type="molecule type" value="Genomic_DNA"/>
</dbReference>
<evidence type="ECO:0000313" key="1">
    <source>
        <dbReference type="EMBL" id="QEA14257.1"/>
    </source>
</evidence>
<proteinExistence type="predicted"/>
<reference evidence="1 2" key="1">
    <citation type="submission" date="2019-07" db="EMBL/GenBank/DDBJ databases">
        <title>Complete genome sequence of Comamonas sp. NLF 7-7 isolated from livestock.</title>
        <authorList>
            <person name="Kim D.H."/>
            <person name="Kim J.G."/>
        </authorList>
    </citation>
    <scope>NUCLEOTIDE SEQUENCE [LARGE SCALE GENOMIC DNA]</scope>
    <source>
        <strain evidence="1 2">NLF 7-7</strain>
    </source>
</reference>
<gene>
    <name evidence="1" type="ORF">FOZ74_15135</name>
</gene>
<dbReference type="AlphaFoldDB" id="A0A5B8S161"/>
<keyword evidence="2" id="KW-1185">Reference proteome</keyword>
<organism evidence="1 2">
    <name type="scientific">Comamonas flocculans</name>
    <dbReference type="NCBI Taxonomy" id="2597701"/>
    <lineage>
        <taxon>Bacteria</taxon>
        <taxon>Pseudomonadati</taxon>
        <taxon>Pseudomonadota</taxon>
        <taxon>Betaproteobacteria</taxon>
        <taxon>Burkholderiales</taxon>
        <taxon>Comamonadaceae</taxon>
        <taxon>Comamonas</taxon>
    </lineage>
</organism>
<evidence type="ECO:0008006" key="3">
    <source>
        <dbReference type="Google" id="ProtNLM"/>
    </source>
</evidence>
<dbReference type="KEGG" id="cof:FOZ74_15135"/>
<protein>
    <recommendedName>
        <fullName evidence="3">Tetratricopeptide repeat protein</fullName>
    </recommendedName>
</protein>
<dbReference type="Proteomes" id="UP000321199">
    <property type="component" value="Chromosome"/>
</dbReference>
<name>A0A5B8S161_9BURK</name>
<sequence>MSQVEYVELSPEGFMHLLNGAKHAPFLEHYGRIRTFDEWTSAGFKITRSKHGGVTQHSGLAMYRFHRLWALDAKQQEAIASGKRHVTHFLPMLDYVRAGVPFDDFVSHPQHYRDFCLGVLAQERGEAGEALELFRQALTGNPSEARYASKFYELRVANGDMSAPAQELDYFANSVGSMVHSGRVDAWAKLLLKHKDYPEAARVLRRVAVLLEDKIAGRLPKGQYSGDTPSWAAHKRDQFRKKITSWANSTRYASLMAEIEQQGGLPQPQAVPGGQ</sequence>
<dbReference type="RefSeq" id="WP_146913857.1">
    <property type="nucleotide sequence ID" value="NZ_CP042344.1"/>
</dbReference>